<dbReference type="Proteomes" id="UP000029839">
    <property type="component" value="Unassembled WGS sequence"/>
</dbReference>
<organism evidence="1 2">
    <name type="scientific">Cellulomonas carbonis T26</name>
    <dbReference type="NCBI Taxonomy" id="947969"/>
    <lineage>
        <taxon>Bacteria</taxon>
        <taxon>Bacillati</taxon>
        <taxon>Actinomycetota</taxon>
        <taxon>Actinomycetes</taxon>
        <taxon>Micrococcales</taxon>
        <taxon>Cellulomonadaceae</taxon>
        <taxon>Cellulomonas</taxon>
    </lineage>
</organism>
<feature type="non-terminal residue" evidence="1">
    <location>
        <position position="1"/>
    </location>
</feature>
<protein>
    <submittedName>
        <fullName evidence="1">Uncharacterized protein</fullName>
    </submittedName>
</protein>
<keyword evidence="2" id="KW-1185">Reference proteome</keyword>
<dbReference type="OrthoDB" id="3268840at2"/>
<reference evidence="1 2" key="2">
    <citation type="journal article" date="2015" name="Stand. Genomic Sci.">
        <title>Draft genome sequence of Cellulomonas carbonis T26(T) and comparative analysis of six Cellulomonas genomes.</title>
        <authorList>
            <person name="Zhuang W."/>
            <person name="Zhang S."/>
            <person name="Xia X."/>
            <person name="Wang G."/>
        </authorList>
    </citation>
    <scope>NUCLEOTIDE SEQUENCE [LARGE SCALE GENOMIC DNA]</scope>
    <source>
        <strain evidence="1 2">T26</strain>
    </source>
</reference>
<dbReference type="RefSeq" id="WP_043610545.1">
    <property type="nucleotide sequence ID" value="NZ_AXCY01000224.1"/>
</dbReference>
<sequence length="332" mass="33997">ASAAGAAESAGSDAVGDMAAPGWSGRATFTASGLSDERTTGRAWSFDAAAAFTEQTVADAAAALGVDGTPALVDGMWSAGPNDGTAATVQLYPDGTGSFSYYDPTKDPWACGDVPVTEGGGEDVSSSDLPVEPCTQRDLGPAPTTDEAAAQLTDALGRLGVDTEAYEVVGEEWGDEQWTYATAHQVVDGRRSGLQWSASFTGAGLQSLYGSLAPLVDLGEYDVVSPTEAVERLSDPRFASGGMPIAYAEGSEPRVEEAPSAPEVPGSLEPGSSLAWRVDEVTIVEARLGGALHTLTDGASVLVPTYELVSDSGAIWSVLAVAEEHLDFGAGR</sequence>
<comment type="caution">
    <text evidence="1">The sequence shown here is derived from an EMBL/GenBank/DDBJ whole genome shotgun (WGS) entry which is preliminary data.</text>
</comment>
<proteinExistence type="predicted"/>
<evidence type="ECO:0000313" key="1">
    <source>
        <dbReference type="EMBL" id="KGM08483.1"/>
    </source>
</evidence>
<gene>
    <name evidence="1" type="ORF">N868_08775</name>
</gene>
<name>A0A0A0BIZ5_9CELL</name>
<dbReference type="AlphaFoldDB" id="A0A0A0BIZ5"/>
<dbReference type="EMBL" id="AXCY01000224">
    <property type="protein sequence ID" value="KGM08483.1"/>
    <property type="molecule type" value="Genomic_DNA"/>
</dbReference>
<evidence type="ECO:0000313" key="2">
    <source>
        <dbReference type="Proteomes" id="UP000029839"/>
    </source>
</evidence>
<accession>A0A0A0BIZ5</accession>
<reference evidence="1 2" key="1">
    <citation type="submission" date="2013-08" db="EMBL/GenBank/DDBJ databases">
        <title>Genome sequencing of Cellulomonas carbonis T26.</title>
        <authorList>
            <person name="Chen F."/>
            <person name="Li Y."/>
            <person name="Wang G."/>
        </authorList>
    </citation>
    <scope>NUCLEOTIDE SEQUENCE [LARGE SCALE GENOMIC DNA]</scope>
    <source>
        <strain evidence="1 2">T26</strain>
    </source>
</reference>